<evidence type="ECO:0000313" key="2">
    <source>
        <dbReference type="Proteomes" id="UP001060215"/>
    </source>
</evidence>
<dbReference type="EMBL" id="CM045771">
    <property type="protein sequence ID" value="KAI7988957.1"/>
    <property type="molecule type" value="Genomic_DNA"/>
</dbReference>
<evidence type="ECO:0000313" key="1">
    <source>
        <dbReference type="EMBL" id="KAI7988957.1"/>
    </source>
</evidence>
<dbReference type="Proteomes" id="UP001060215">
    <property type="component" value="Chromosome 14"/>
</dbReference>
<keyword evidence="2" id="KW-1185">Reference proteome</keyword>
<comment type="caution">
    <text evidence="1">The sequence shown here is derived from an EMBL/GenBank/DDBJ whole genome shotgun (WGS) entry which is preliminary data.</text>
</comment>
<proteinExistence type="predicted"/>
<sequence length="263" mass="30882">MDDSLVSYTLKIAESEGRVAAYFPDDFMKYVDTQLNCRPVVQNRDDGEFIFGGWVFWSREDDQSEHPPNIFDFKDKIKDVLRRCLPYWFRYPTLFQFWAPTMTMEGRSYLTTQNQPFAFCTFDDDDVEGPVKGLCGYRMISKRYKFYMDRESSDEQLGVPGRVFNHGFPECTPNIEYYSIKEYPLLDHALRCQLKLSWASPVFDPNTHLCIGVLEIVSTVQLKEFLFYKYLFCTVLRDCFEVVGLEFSRSDVDHVKERVSGTL</sequence>
<organism evidence="1 2">
    <name type="scientific">Camellia lanceoleosa</name>
    <dbReference type="NCBI Taxonomy" id="1840588"/>
    <lineage>
        <taxon>Eukaryota</taxon>
        <taxon>Viridiplantae</taxon>
        <taxon>Streptophyta</taxon>
        <taxon>Embryophyta</taxon>
        <taxon>Tracheophyta</taxon>
        <taxon>Spermatophyta</taxon>
        <taxon>Magnoliopsida</taxon>
        <taxon>eudicotyledons</taxon>
        <taxon>Gunneridae</taxon>
        <taxon>Pentapetalae</taxon>
        <taxon>asterids</taxon>
        <taxon>Ericales</taxon>
        <taxon>Theaceae</taxon>
        <taxon>Camellia</taxon>
    </lineage>
</organism>
<name>A0ACC0FLH2_9ERIC</name>
<gene>
    <name evidence="1" type="ORF">LOK49_LG13G00922</name>
</gene>
<protein>
    <submittedName>
        <fullName evidence="1">Protein NLP7</fullName>
    </submittedName>
</protein>
<accession>A0ACC0FLH2</accession>
<reference evidence="1 2" key="1">
    <citation type="journal article" date="2022" name="Plant J.">
        <title>Chromosome-level genome of Camellia lanceoleosa provides a valuable resource for understanding genome evolution and self-incompatibility.</title>
        <authorList>
            <person name="Gong W."/>
            <person name="Xiao S."/>
            <person name="Wang L."/>
            <person name="Liao Z."/>
            <person name="Chang Y."/>
            <person name="Mo W."/>
            <person name="Hu G."/>
            <person name="Li W."/>
            <person name="Zhao G."/>
            <person name="Zhu H."/>
            <person name="Hu X."/>
            <person name="Ji K."/>
            <person name="Xiang X."/>
            <person name="Song Q."/>
            <person name="Yuan D."/>
            <person name="Jin S."/>
            <person name="Zhang L."/>
        </authorList>
    </citation>
    <scope>NUCLEOTIDE SEQUENCE [LARGE SCALE GENOMIC DNA]</scope>
    <source>
        <strain evidence="1">SQ_2022a</strain>
    </source>
</reference>